<gene>
    <name evidence="1" type="ORF">POLS_LOCUS2060</name>
</gene>
<name>A0A9W4MLJ0_PENOL</name>
<dbReference type="Proteomes" id="UP001153618">
    <property type="component" value="Unassembled WGS sequence"/>
</dbReference>
<protein>
    <submittedName>
        <fullName evidence="1">Uncharacterized protein</fullName>
    </submittedName>
</protein>
<sequence>MLLPRPFARAFAGCRLLEVIARGMKIFSSRNSANGFSVLTSTRCVRTVYIILQYRYRDRTGAATVRFRTFRVMDFALFGHSARGPKPVAQQVFNHHAFTVHRT</sequence>
<dbReference type="AlphaFoldDB" id="A0A9W4MLJ0"/>
<dbReference type="EMBL" id="CAJVOS010000013">
    <property type="protein sequence ID" value="CAG8008546.1"/>
    <property type="molecule type" value="Genomic_DNA"/>
</dbReference>
<evidence type="ECO:0000313" key="2">
    <source>
        <dbReference type="Proteomes" id="UP001153618"/>
    </source>
</evidence>
<organism evidence="1 2">
    <name type="scientific">Penicillium olsonii</name>
    <dbReference type="NCBI Taxonomy" id="99116"/>
    <lineage>
        <taxon>Eukaryota</taxon>
        <taxon>Fungi</taxon>
        <taxon>Dikarya</taxon>
        <taxon>Ascomycota</taxon>
        <taxon>Pezizomycotina</taxon>
        <taxon>Eurotiomycetes</taxon>
        <taxon>Eurotiomycetidae</taxon>
        <taxon>Eurotiales</taxon>
        <taxon>Aspergillaceae</taxon>
        <taxon>Penicillium</taxon>
    </lineage>
</organism>
<evidence type="ECO:0000313" key="1">
    <source>
        <dbReference type="EMBL" id="CAG8008546.1"/>
    </source>
</evidence>
<accession>A0A9W4MLJ0</accession>
<reference evidence="1" key="1">
    <citation type="submission" date="2021-07" db="EMBL/GenBank/DDBJ databases">
        <authorList>
            <person name="Branca A.L. A."/>
        </authorList>
    </citation>
    <scope>NUCLEOTIDE SEQUENCE</scope>
</reference>
<keyword evidence="2" id="KW-1185">Reference proteome</keyword>
<comment type="caution">
    <text evidence="1">The sequence shown here is derived from an EMBL/GenBank/DDBJ whole genome shotgun (WGS) entry which is preliminary data.</text>
</comment>
<proteinExistence type="predicted"/>